<evidence type="ECO:0000313" key="9">
    <source>
        <dbReference type="Proteomes" id="UP000298663"/>
    </source>
</evidence>
<proteinExistence type="inferred from homology"/>
<evidence type="ECO:0000256" key="3">
    <source>
        <dbReference type="ARBA" id="ARBA00022525"/>
    </source>
</evidence>
<keyword evidence="5" id="KW-0175">Coiled coil</keyword>
<evidence type="ECO:0000256" key="4">
    <source>
        <dbReference type="ARBA" id="ARBA00022729"/>
    </source>
</evidence>
<accession>A0A4V5ZZC5</accession>
<dbReference type="InterPro" id="IPR008632">
    <property type="entry name" value="Gp-FAR-1"/>
</dbReference>
<keyword evidence="4 7" id="KW-0732">Signal</keyword>
<protein>
    <recommendedName>
        <fullName evidence="10">Fatty-acid and retinol-binding protein 1</fullName>
    </recommendedName>
</protein>
<feature type="chain" id="PRO_5020708764" description="Fatty-acid and retinol-binding protein 1" evidence="7">
    <location>
        <begin position="18"/>
        <end position="154"/>
    </location>
</feature>
<comment type="subcellular location">
    <subcellularLocation>
        <location evidence="1">Secreted</location>
    </subcellularLocation>
</comment>
<keyword evidence="3" id="KW-0964">Secreted</keyword>
<dbReference type="AlphaFoldDB" id="A0A4V5ZZC5"/>
<reference evidence="8 9" key="1">
    <citation type="journal article" date="2015" name="Genome Biol.">
        <title>Comparative genomics of Steinernema reveals deeply conserved gene regulatory networks.</title>
        <authorList>
            <person name="Dillman A.R."/>
            <person name="Macchietto M."/>
            <person name="Porter C.F."/>
            <person name="Rogers A."/>
            <person name="Williams B."/>
            <person name="Antoshechkin I."/>
            <person name="Lee M.M."/>
            <person name="Goodwin Z."/>
            <person name="Lu X."/>
            <person name="Lewis E.E."/>
            <person name="Goodrich-Blair H."/>
            <person name="Stock S.P."/>
            <person name="Adams B.J."/>
            <person name="Sternberg P.W."/>
            <person name="Mortazavi A."/>
        </authorList>
    </citation>
    <scope>NUCLEOTIDE SEQUENCE [LARGE SCALE GENOMIC DNA]</scope>
    <source>
        <strain evidence="8 9">ALL</strain>
    </source>
</reference>
<evidence type="ECO:0000256" key="7">
    <source>
        <dbReference type="SAM" id="SignalP"/>
    </source>
</evidence>
<dbReference type="GO" id="GO:0005576">
    <property type="term" value="C:extracellular region"/>
    <property type="evidence" value="ECO:0007669"/>
    <property type="project" value="UniProtKB-SubCell"/>
</dbReference>
<evidence type="ECO:0000256" key="5">
    <source>
        <dbReference type="ARBA" id="ARBA00023054"/>
    </source>
</evidence>
<gene>
    <name evidence="8" type="ORF">L596_023307</name>
</gene>
<organism evidence="8 9">
    <name type="scientific">Steinernema carpocapsae</name>
    <name type="common">Entomopathogenic nematode</name>
    <dbReference type="NCBI Taxonomy" id="34508"/>
    <lineage>
        <taxon>Eukaryota</taxon>
        <taxon>Metazoa</taxon>
        <taxon>Ecdysozoa</taxon>
        <taxon>Nematoda</taxon>
        <taxon>Chromadorea</taxon>
        <taxon>Rhabditida</taxon>
        <taxon>Tylenchina</taxon>
        <taxon>Panagrolaimomorpha</taxon>
        <taxon>Strongyloidoidea</taxon>
        <taxon>Steinernematidae</taxon>
        <taxon>Steinernema</taxon>
    </lineage>
</organism>
<dbReference type="GO" id="GO:0008289">
    <property type="term" value="F:lipid binding"/>
    <property type="evidence" value="ECO:0007669"/>
    <property type="project" value="UniProtKB-KW"/>
</dbReference>
<evidence type="ECO:0000256" key="6">
    <source>
        <dbReference type="ARBA" id="ARBA00023121"/>
    </source>
</evidence>
<keyword evidence="9" id="KW-1185">Reference proteome</keyword>
<dbReference type="Proteomes" id="UP000298663">
    <property type="component" value="Unassembled WGS sequence"/>
</dbReference>
<dbReference type="Pfam" id="PF05823">
    <property type="entry name" value="Gp-FAR-1"/>
    <property type="match status" value="1"/>
</dbReference>
<dbReference type="Gene3D" id="1.20.120.1100">
    <property type="match status" value="1"/>
</dbReference>
<evidence type="ECO:0000256" key="1">
    <source>
        <dbReference type="ARBA" id="ARBA00004613"/>
    </source>
</evidence>
<sequence length="154" mass="16766">MASVSIVLVFCFSAAFALEAPTNAAEKKVFDSLPTPIKTFYTNLDSNDAKLLESLESTLKGKNMTEIIDTIKPKSDKLANGLQDMVSGLTSQIQALPEAGQKFMTNLLTSIENATNADSFVNTVKGAIEKGKNLPKDVKEKLTKDFPDLKDMFN</sequence>
<evidence type="ECO:0008006" key="10">
    <source>
        <dbReference type="Google" id="ProtNLM"/>
    </source>
</evidence>
<comment type="similarity">
    <text evidence="2">Belongs to the fatty-acid and retinol-binding protein (FARBP) family.</text>
</comment>
<dbReference type="EMBL" id="AZBU02000008">
    <property type="protein sequence ID" value="TKR67105.1"/>
    <property type="molecule type" value="Genomic_DNA"/>
</dbReference>
<evidence type="ECO:0000256" key="2">
    <source>
        <dbReference type="ARBA" id="ARBA00006648"/>
    </source>
</evidence>
<keyword evidence="6" id="KW-0446">Lipid-binding</keyword>
<name>A0A4V5ZZC5_STECR</name>
<reference evidence="8 9" key="2">
    <citation type="journal article" date="2019" name="G3 (Bethesda)">
        <title>Hybrid Assembly of the Genome of the Entomopathogenic Nematode Steinernema carpocapsae Identifies the X-Chromosome.</title>
        <authorList>
            <person name="Serra L."/>
            <person name="Macchietto M."/>
            <person name="Macias-Munoz A."/>
            <person name="McGill C.J."/>
            <person name="Rodriguez I.M."/>
            <person name="Rodriguez B."/>
            <person name="Murad R."/>
            <person name="Mortazavi A."/>
        </authorList>
    </citation>
    <scope>NUCLEOTIDE SEQUENCE [LARGE SCALE GENOMIC DNA]</scope>
    <source>
        <strain evidence="8 9">ALL</strain>
    </source>
</reference>
<evidence type="ECO:0000313" key="8">
    <source>
        <dbReference type="EMBL" id="TKR67105.1"/>
    </source>
</evidence>
<comment type="caution">
    <text evidence="8">The sequence shown here is derived from an EMBL/GenBank/DDBJ whole genome shotgun (WGS) entry which is preliminary data.</text>
</comment>
<feature type="signal peptide" evidence="7">
    <location>
        <begin position="1"/>
        <end position="17"/>
    </location>
</feature>